<keyword evidence="3" id="KW-1185">Reference proteome</keyword>
<keyword evidence="1" id="KW-0812">Transmembrane</keyword>
<evidence type="ECO:0000256" key="1">
    <source>
        <dbReference type="SAM" id="Phobius"/>
    </source>
</evidence>
<reference evidence="3" key="1">
    <citation type="journal article" date="2019" name="Int. J. Syst. Evol. Microbiol.">
        <title>The Global Catalogue of Microorganisms (GCM) 10K type strain sequencing project: providing services to taxonomists for standard genome sequencing and annotation.</title>
        <authorList>
            <consortium name="The Broad Institute Genomics Platform"/>
            <consortium name="The Broad Institute Genome Sequencing Center for Infectious Disease"/>
            <person name="Wu L."/>
            <person name="Ma J."/>
        </authorList>
    </citation>
    <scope>NUCLEOTIDE SEQUENCE [LARGE SCALE GENOMIC DNA]</scope>
    <source>
        <strain evidence="3">DT72</strain>
    </source>
</reference>
<feature type="transmembrane region" description="Helical" evidence="1">
    <location>
        <begin position="96"/>
        <end position="117"/>
    </location>
</feature>
<evidence type="ECO:0000313" key="3">
    <source>
        <dbReference type="Proteomes" id="UP001597286"/>
    </source>
</evidence>
<evidence type="ECO:0008006" key="4">
    <source>
        <dbReference type="Google" id="ProtNLM"/>
    </source>
</evidence>
<proteinExistence type="predicted"/>
<name>A0ABW4P1L4_9NOCA</name>
<protein>
    <recommendedName>
        <fullName evidence="4">PH domain-containing protein</fullName>
    </recommendedName>
</protein>
<keyword evidence="1" id="KW-1133">Transmembrane helix</keyword>
<dbReference type="Proteomes" id="UP001597286">
    <property type="component" value="Unassembled WGS sequence"/>
</dbReference>
<feature type="transmembrane region" description="Helical" evidence="1">
    <location>
        <begin position="129"/>
        <end position="149"/>
    </location>
</feature>
<feature type="transmembrane region" description="Helical" evidence="1">
    <location>
        <begin position="21"/>
        <end position="45"/>
    </location>
</feature>
<evidence type="ECO:0000313" key="2">
    <source>
        <dbReference type="EMBL" id="MFD1811797.1"/>
    </source>
</evidence>
<sequence>MQSSDLSATPNDWRVPRYSAAVIATVAFMFVQGVVAIVVGAAGWLAGEPAVARYGLGYALLVVLVGVFGIVSRRNIDRVSDVRTAGGATEIRQSSAVWVLIVSMMTCLAALALGAAMEIALHQSGFPGASVVLGVFGIAVATMPMLVVARRLRRGWVRLTPSGITHRGWAFESSLGWEGVAGAKPAFNGYRMLLVIGYANADWPHRYTAPFWRIDKLPPVPMIELDCRKFDVDEVALAQLVDFYASYPDTRGELGTEAAIARFRDRAYG</sequence>
<accession>A0ABW4P1L4</accession>
<organism evidence="2 3">
    <name type="scientific">Rhodococcus gannanensis</name>
    <dbReference type="NCBI Taxonomy" id="1960308"/>
    <lineage>
        <taxon>Bacteria</taxon>
        <taxon>Bacillati</taxon>
        <taxon>Actinomycetota</taxon>
        <taxon>Actinomycetes</taxon>
        <taxon>Mycobacteriales</taxon>
        <taxon>Nocardiaceae</taxon>
        <taxon>Rhodococcus</taxon>
    </lineage>
</organism>
<feature type="transmembrane region" description="Helical" evidence="1">
    <location>
        <begin position="51"/>
        <end position="71"/>
    </location>
</feature>
<comment type="caution">
    <text evidence="2">The sequence shown here is derived from an EMBL/GenBank/DDBJ whole genome shotgun (WGS) entry which is preliminary data.</text>
</comment>
<keyword evidence="1" id="KW-0472">Membrane</keyword>
<gene>
    <name evidence="2" type="ORF">ACFSJG_06185</name>
</gene>
<dbReference type="EMBL" id="JBHUFB010000008">
    <property type="protein sequence ID" value="MFD1811797.1"/>
    <property type="molecule type" value="Genomic_DNA"/>
</dbReference>
<dbReference type="RefSeq" id="WP_378484338.1">
    <property type="nucleotide sequence ID" value="NZ_JBHUFB010000008.1"/>
</dbReference>